<evidence type="ECO:0000256" key="3">
    <source>
        <dbReference type="ARBA" id="ARBA00022475"/>
    </source>
</evidence>
<feature type="transmembrane region" description="Helical" evidence="7">
    <location>
        <begin position="260"/>
        <end position="286"/>
    </location>
</feature>
<feature type="domain" description="ABC transmembrane type-1" evidence="9">
    <location>
        <begin position="139"/>
        <end position="328"/>
    </location>
</feature>
<dbReference type="Pfam" id="PF00528">
    <property type="entry name" value="BPD_transp_1"/>
    <property type="match status" value="1"/>
</dbReference>
<feature type="transmembrane region" description="Helical" evidence="7">
    <location>
        <begin position="179"/>
        <end position="199"/>
    </location>
</feature>
<dbReference type="RefSeq" id="WP_346771758.1">
    <property type="nucleotide sequence ID" value="NZ_FXUF01000015.1"/>
</dbReference>
<keyword evidence="6 7" id="KW-0472">Membrane</keyword>
<evidence type="ECO:0000256" key="7">
    <source>
        <dbReference type="RuleBase" id="RU363032"/>
    </source>
</evidence>
<keyword evidence="5 7" id="KW-1133">Transmembrane helix</keyword>
<dbReference type="Gene3D" id="1.10.3720.10">
    <property type="entry name" value="MetI-like"/>
    <property type="match status" value="1"/>
</dbReference>
<dbReference type="InterPro" id="IPR050366">
    <property type="entry name" value="BP-dependent_transpt_permease"/>
</dbReference>
<keyword evidence="11" id="KW-1185">Reference proteome</keyword>
<evidence type="ECO:0000313" key="11">
    <source>
        <dbReference type="Proteomes" id="UP001158066"/>
    </source>
</evidence>
<comment type="subcellular location">
    <subcellularLocation>
        <location evidence="1 7">Cell membrane</location>
        <topology evidence="1 7">Multi-pass membrane protein</topology>
    </subcellularLocation>
</comment>
<keyword evidence="4 7" id="KW-0812">Transmembrane</keyword>
<comment type="similarity">
    <text evidence="7">Belongs to the binding-protein-dependent transport system permease family.</text>
</comment>
<evidence type="ECO:0000256" key="1">
    <source>
        <dbReference type="ARBA" id="ARBA00004651"/>
    </source>
</evidence>
<name>A0AA45WYB7_9CLOT</name>
<dbReference type="InterPro" id="IPR000515">
    <property type="entry name" value="MetI-like"/>
</dbReference>
<feature type="transmembrane region" description="Helical" evidence="7">
    <location>
        <begin position="306"/>
        <end position="328"/>
    </location>
</feature>
<comment type="caution">
    <text evidence="10">The sequence shown here is derived from an EMBL/GenBank/DDBJ whole genome shotgun (WGS) entry which is preliminary data.</text>
</comment>
<feature type="transmembrane region" description="Helical" evidence="7">
    <location>
        <begin position="141"/>
        <end position="167"/>
    </location>
</feature>
<keyword evidence="2 7" id="KW-0813">Transport</keyword>
<dbReference type="PANTHER" id="PTHR43386:SF1">
    <property type="entry name" value="D,D-DIPEPTIDE TRANSPORT SYSTEM PERMEASE PROTEIN DDPC-RELATED"/>
    <property type="match status" value="1"/>
</dbReference>
<feature type="transmembrane region" description="Helical" evidence="7">
    <location>
        <begin position="78"/>
        <end position="100"/>
    </location>
</feature>
<dbReference type="GO" id="GO:0005886">
    <property type="term" value="C:plasma membrane"/>
    <property type="evidence" value="ECO:0007669"/>
    <property type="project" value="UniProtKB-SubCell"/>
</dbReference>
<evidence type="ECO:0000313" key="10">
    <source>
        <dbReference type="EMBL" id="SMP67437.1"/>
    </source>
</evidence>
<dbReference type="Pfam" id="PF12911">
    <property type="entry name" value="OppC_N"/>
    <property type="match status" value="1"/>
</dbReference>
<dbReference type="InterPro" id="IPR025966">
    <property type="entry name" value="OppC_N"/>
</dbReference>
<reference evidence="10" key="1">
    <citation type="submission" date="2017-05" db="EMBL/GenBank/DDBJ databases">
        <authorList>
            <person name="Varghese N."/>
            <person name="Submissions S."/>
        </authorList>
    </citation>
    <scope>NUCLEOTIDE SEQUENCE</scope>
    <source>
        <strain evidence="10">Su22</strain>
    </source>
</reference>
<accession>A0AA45WYB7</accession>
<protein>
    <submittedName>
        <fullName evidence="10">Peptide/nickel transport system permease protein</fullName>
    </submittedName>
</protein>
<dbReference type="PANTHER" id="PTHR43386">
    <property type="entry name" value="OLIGOPEPTIDE TRANSPORT SYSTEM PERMEASE PROTEIN APPC"/>
    <property type="match status" value="1"/>
</dbReference>
<evidence type="ECO:0000259" key="9">
    <source>
        <dbReference type="PROSITE" id="PS50928"/>
    </source>
</evidence>
<organism evidence="10 11">
    <name type="scientific">Anoxynatronum buryatiense</name>
    <dbReference type="NCBI Taxonomy" id="489973"/>
    <lineage>
        <taxon>Bacteria</taxon>
        <taxon>Bacillati</taxon>
        <taxon>Bacillota</taxon>
        <taxon>Clostridia</taxon>
        <taxon>Eubacteriales</taxon>
        <taxon>Clostridiaceae</taxon>
        <taxon>Anoxynatronum</taxon>
    </lineage>
</organism>
<proteinExistence type="inferred from homology"/>
<dbReference type="SUPFAM" id="SSF161098">
    <property type="entry name" value="MetI-like"/>
    <property type="match status" value="1"/>
</dbReference>
<evidence type="ECO:0000256" key="4">
    <source>
        <dbReference type="ARBA" id="ARBA00022692"/>
    </source>
</evidence>
<evidence type="ECO:0000256" key="2">
    <source>
        <dbReference type="ARBA" id="ARBA00022448"/>
    </source>
</evidence>
<evidence type="ECO:0000256" key="8">
    <source>
        <dbReference type="SAM" id="MobiDB-lite"/>
    </source>
</evidence>
<dbReference type="InterPro" id="IPR035906">
    <property type="entry name" value="MetI-like_sf"/>
</dbReference>
<keyword evidence="3" id="KW-1003">Cell membrane</keyword>
<dbReference type="GO" id="GO:0055085">
    <property type="term" value="P:transmembrane transport"/>
    <property type="evidence" value="ECO:0007669"/>
    <property type="project" value="InterPro"/>
</dbReference>
<evidence type="ECO:0000256" key="6">
    <source>
        <dbReference type="ARBA" id="ARBA00023136"/>
    </source>
</evidence>
<dbReference type="Proteomes" id="UP001158066">
    <property type="component" value="Unassembled WGS sequence"/>
</dbReference>
<evidence type="ECO:0000256" key="5">
    <source>
        <dbReference type="ARBA" id="ARBA00022989"/>
    </source>
</evidence>
<feature type="region of interest" description="Disordered" evidence="8">
    <location>
        <begin position="1"/>
        <end position="36"/>
    </location>
</feature>
<gene>
    <name evidence="10" type="ORF">SAMN06296020_11572</name>
</gene>
<dbReference type="AlphaFoldDB" id="A0AA45WYB7"/>
<dbReference type="EMBL" id="FXUF01000015">
    <property type="protein sequence ID" value="SMP67437.1"/>
    <property type="molecule type" value="Genomic_DNA"/>
</dbReference>
<dbReference type="CDD" id="cd06261">
    <property type="entry name" value="TM_PBP2"/>
    <property type="match status" value="1"/>
</dbReference>
<dbReference type="PROSITE" id="PS50928">
    <property type="entry name" value="ABC_TM1"/>
    <property type="match status" value="1"/>
</dbReference>
<sequence length="341" mass="37634">MQEKHEEKLVLDQELRDDPVKEDQHRHPEHQIHHDSQTIDAPIESTVNATVSSAMKPANQKKRSQWLEVWRRLKQNKAAMVGLFIITILILSAIFAPWIAPYHYDDQDLLRTFQSPSREHLLGTDNFGRDILSRIIYGSRISLMVGFIAVSISLIVGGFLGAVAGYYGGRLDNIIMRGIDILMAIPSILLAISIVASLGPGLRNVMIAVGIATIPTYARIVRASVITIKDQEFIEAARAVGANDMRIISKHIMPNSLAPLIVQGTLGVANAILSAAGLSFIGLGFQPPTPEWGAMLSQGRQYIRDYWHMTTFPGLAIMTTIFGLNLLGDGLRDALDPRLKN</sequence>